<proteinExistence type="predicted"/>
<dbReference type="PANTHER" id="PTHR31631">
    <property type="entry name" value="PROTEIN NETWORKED 2D"/>
    <property type="match status" value="1"/>
</dbReference>
<dbReference type="Pfam" id="PF25014">
    <property type="entry name" value="NET2A"/>
    <property type="match status" value="1"/>
</dbReference>
<feature type="domain" description="NET2A-D/KIP1-like alpha-helical" evidence="2">
    <location>
        <begin position="85"/>
        <end position="120"/>
    </location>
</feature>
<reference evidence="3" key="1">
    <citation type="submission" date="2021-01" db="EMBL/GenBank/DDBJ databases">
        <authorList>
            <consortium name="Genoscope - CEA"/>
            <person name="William W."/>
        </authorList>
    </citation>
    <scope>NUCLEOTIDE SEQUENCE</scope>
</reference>
<evidence type="ECO:0000313" key="3">
    <source>
        <dbReference type="EMBL" id="CAF2159029.1"/>
    </source>
</evidence>
<evidence type="ECO:0000256" key="1">
    <source>
        <dbReference type="SAM" id="MobiDB-lite"/>
    </source>
</evidence>
<dbReference type="Proteomes" id="UP001295469">
    <property type="component" value="Chromosome A07"/>
</dbReference>
<sequence>KTLKRKLTKTQSQKREQSSTNQHTRGRRSLACREKLAELRERQEKSCGEAGEERAKIEESRERLRSMVSRFLGEEIVDDEESGVNNSSLNAREMAERVDEVVNRVISLEGAVSSQSALIEGIHG</sequence>
<dbReference type="EMBL" id="HG994361">
    <property type="protein sequence ID" value="CAF2159029.1"/>
    <property type="molecule type" value="Genomic_DNA"/>
</dbReference>
<feature type="non-terminal residue" evidence="3">
    <location>
        <position position="1"/>
    </location>
</feature>
<gene>
    <name evidence="3" type="ORF">DARMORV10_A07P08860.1</name>
</gene>
<organism evidence="3">
    <name type="scientific">Brassica napus</name>
    <name type="common">Rape</name>
    <dbReference type="NCBI Taxonomy" id="3708"/>
    <lineage>
        <taxon>Eukaryota</taxon>
        <taxon>Viridiplantae</taxon>
        <taxon>Streptophyta</taxon>
        <taxon>Embryophyta</taxon>
        <taxon>Tracheophyta</taxon>
        <taxon>Spermatophyta</taxon>
        <taxon>Magnoliopsida</taxon>
        <taxon>eudicotyledons</taxon>
        <taxon>Gunneridae</taxon>
        <taxon>Pentapetalae</taxon>
        <taxon>rosids</taxon>
        <taxon>malvids</taxon>
        <taxon>Brassicales</taxon>
        <taxon>Brassicaceae</taxon>
        <taxon>Brassiceae</taxon>
        <taxon>Brassica</taxon>
    </lineage>
</organism>
<dbReference type="PANTHER" id="PTHR31631:SF0">
    <property type="entry name" value="PROTEIN NETWORKED 2D"/>
    <property type="match status" value="1"/>
</dbReference>
<dbReference type="AlphaFoldDB" id="A0A816YDX9"/>
<feature type="region of interest" description="Disordered" evidence="1">
    <location>
        <begin position="1"/>
        <end position="30"/>
    </location>
</feature>
<protein>
    <submittedName>
        <fullName evidence="3">(rape) hypothetical protein</fullName>
    </submittedName>
</protein>
<dbReference type="InterPro" id="IPR056888">
    <property type="entry name" value="NET2A-D/KIP1-like_dom"/>
</dbReference>
<accession>A0A816YDX9</accession>
<name>A0A816YDX9_BRANA</name>
<evidence type="ECO:0000259" key="2">
    <source>
        <dbReference type="Pfam" id="PF25014"/>
    </source>
</evidence>